<evidence type="ECO:0000256" key="1">
    <source>
        <dbReference type="ARBA" id="ARBA00003238"/>
    </source>
</evidence>
<evidence type="ECO:0000313" key="4">
    <source>
        <dbReference type="Proteomes" id="UP000326961"/>
    </source>
</evidence>
<dbReference type="Gene3D" id="3.40.50.10170">
    <property type="match status" value="1"/>
</dbReference>
<evidence type="ECO:0000256" key="2">
    <source>
        <dbReference type="ARBA" id="ARBA00023121"/>
    </source>
</evidence>
<sequence length="276" mass="30703">MNNLKIVCDSLSDISKELRDRYDIEMVPLTVRFDDKEYRDGIDLEPKEFYDMLRDGKLPQTSQATYSQFKSVFDKFVNEGREILYISGSSRATGTYQSAIMAKNDTDGKIYTFDTMNFSYGCGMQVVKAAQMAREGASIDNILNQLEYMKENMYVVFSVDDLKYLQRGGRISSSKAVIGNMLGIKPILEVKDGLVIPVAQVRGKKHVFSKMVDMTNEYCGEGKEIAIGHGDCNQDMSKLKDLATLELNPNGISIVDVGSCVGAHAGPGILSIFCVR</sequence>
<dbReference type="EMBL" id="CP032452">
    <property type="protein sequence ID" value="QEZ70211.1"/>
    <property type="molecule type" value="Genomic_DNA"/>
</dbReference>
<dbReference type="AlphaFoldDB" id="A0A5P3XIM8"/>
<dbReference type="RefSeq" id="WP_150887117.1">
    <property type="nucleotide sequence ID" value="NZ_CP032452.1"/>
</dbReference>
<dbReference type="PANTHER" id="PTHR33434">
    <property type="entry name" value="DEGV DOMAIN-CONTAINING PROTEIN DR_1986-RELATED"/>
    <property type="match status" value="1"/>
</dbReference>
<name>A0A5P3XIM8_PARBF</name>
<dbReference type="GO" id="GO:0008289">
    <property type="term" value="F:lipid binding"/>
    <property type="evidence" value="ECO:0007669"/>
    <property type="project" value="UniProtKB-KW"/>
</dbReference>
<protein>
    <submittedName>
        <fullName evidence="3">DegV family protein</fullName>
    </submittedName>
</protein>
<evidence type="ECO:0000313" key="3">
    <source>
        <dbReference type="EMBL" id="QEZ70211.1"/>
    </source>
</evidence>
<keyword evidence="2" id="KW-0446">Lipid-binding</keyword>
<dbReference type="Proteomes" id="UP000326961">
    <property type="component" value="Chromosome"/>
</dbReference>
<dbReference type="Pfam" id="PF02645">
    <property type="entry name" value="DegV"/>
    <property type="match status" value="1"/>
</dbReference>
<dbReference type="InterPro" id="IPR043168">
    <property type="entry name" value="DegV_C"/>
</dbReference>
<dbReference type="PROSITE" id="PS51482">
    <property type="entry name" value="DEGV"/>
    <property type="match status" value="1"/>
</dbReference>
<comment type="function">
    <text evidence="1">May bind long-chain fatty acids, such as palmitate, and may play a role in lipid transport or fatty acid metabolism.</text>
</comment>
<dbReference type="PANTHER" id="PTHR33434:SF3">
    <property type="entry name" value="DEGV DOMAIN-CONTAINING PROTEIN YITS"/>
    <property type="match status" value="1"/>
</dbReference>
<organism evidence="3 4">
    <name type="scientific">Paraclostridium bifermentans</name>
    <name type="common">Clostridium bifermentans</name>
    <dbReference type="NCBI Taxonomy" id="1490"/>
    <lineage>
        <taxon>Bacteria</taxon>
        <taxon>Bacillati</taxon>
        <taxon>Bacillota</taxon>
        <taxon>Clostridia</taxon>
        <taxon>Peptostreptococcales</taxon>
        <taxon>Peptostreptococcaceae</taxon>
        <taxon>Paraclostridium</taxon>
    </lineage>
</organism>
<gene>
    <name evidence="3" type="ORF">D4A35_15405</name>
</gene>
<dbReference type="SUPFAM" id="SSF82549">
    <property type="entry name" value="DAK1/DegV-like"/>
    <property type="match status" value="1"/>
</dbReference>
<accession>A0A5P3XIM8</accession>
<dbReference type="Gene3D" id="3.30.1180.10">
    <property type="match status" value="1"/>
</dbReference>
<dbReference type="InterPro" id="IPR003797">
    <property type="entry name" value="DegV"/>
</dbReference>
<dbReference type="NCBIfam" id="TIGR00762">
    <property type="entry name" value="DegV"/>
    <property type="match status" value="1"/>
</dbReference>
<proteinExistence type="predicted"/>
<reference evidence="3 4" key="1">
    <citation type="submission" date="2018-09" db="EMBL/GenBank/DDBJ databases">
        <title>A clostridial neurotoxin that targets Anopheles mosquitoes.</title>
        <authorList>
            <person name="Contreras E."/>
            <person name="Masuyer G."/>
            <person name="Qureshi N."/>
            <person name="Chawla S."/>
            <person name="Lim H.L."/>
            <person name="Chen J."/>
            <person name="Stenmark P."/>
            <person name="Gill S."/>
        </authorList>
    </citation>
    <scope>NUCLEOTIDE SEQUENCE [LARGE SCALE GENOMIC DNA]</scope>
    <source>
        <strain evidence="3 4">Cbm</strain>
    </source>
</reference>
<dbReference type="InterPro" id="IPR050270">
    <property type="entry name" value="DegV_domain_contain"/>
</dbReference>